<dbReference type="EMBL" id="CAUH01006277">
    <property type="protein sequence ID" value="CCU82366.1"/>
    <property type="molecule type" value="Genomic_DNA"/>
</dbReference>
<feature type="compositionally biased region" description="Basic and acidic residues" evidence="1">
    <location>
        <begin position="51"/>
        <end position="62"/>
    </location>
</feature>
<dbReference type="InParanoid" id="N1JP52"/>
<feature type="compositionally biased region" description="Basic and acidic residues" evidence="1">
    <location>
        <begin position="85"/>
        <end position="99"/>
    </location>
</feature>
<evidence type="ECO:0000313" key="2">
    <source>
        <dbReference type="EMBL" id="CCU82366.1"/>
    </source>
</evidence>
<accession>N1JP52</accession>
<evidence type="ECO:0000256" key="1">
    <source>
        <dbReference type="SAM" id="MobiDB-lite"/>
    </source>
</evidence>
<gene>
    <name evidence="2" type="ORF">BGHDH14_bgh04034</name>
</gene>
<evidence type="ECO:0000313" key="3">
    <source>
        <dbReference type="Proteomes" id="UP000015441"/>
    </source>
</evidence>
<reference evidence="2 3" key="1">
    <citation type="journal article" date="2010" name="Science">
        <title>Genome expansion and gene loss in powdery mildew fungi reveal tradeoffs in extreme parasitism.</title>
        <authorList>
            <person name="Spanu P.D."/>
            <person name="Abbott J.C."/>
            <person name="Amselem J."/>
            <person name="Burgis T.A."/>
            <person name="Soanes D.M."/>
            <person name="Stueber K."/>
            <person name="Ver Loren van Themaat E."/>
            <person name="Brown J.K.M."/>
            <person name="Butcher S.A."/>
            <person name="Gurr S.J."/>
            <person name="Lebrun M.-H."/>
            <person name="Ridout C.J."/>
            <person name="Schulze-Lefert P."/>
            <person name="Talbot N.J."/>
            <person name="Ahmadinejad N."/>
            <person name="Ametz C."/>
            <person name="Barton G.R."/>
            <person name="Benjdia M."/>
            <person name="Bidzinski P."/>
            <person name="Bindschedler L.V."/>
            <person name="Both M."/>
            <person name="Brewer M.T."/>
            <person name="Cadle-Davidson L."/>
            <person name="Cadle-Davidson M.M."/>
            <person name="Collemare J."/>
            <person name="Cramer R."/>
            <person name="Frenkel O."/>
            <person name="Godfrey D."/>
            <person name="Harriman J."/>
            <person name="Hoede C."/>
            <person name="King B.C."/>
            <person name="Klages S."/>
            <person name="Kleemann J."/>
            <person name="Knoll D."/>
            <person name="Koti P.S."/>
            <person name="Kreplak J."/>
            <person name="Lopez-Ruiz F.J."/>
            <person name="Lu X."/>
            <person name="Maekawa T."/>
            <person name="Mahanil S."/>
            <person name="Micali C."/>
            <person name="Milgroom M.G."/>
            <person name="Montana G."/>
            <person name="Noir S."/>
            <person name="O'Connell R.J."/>
            <person name="Oberhaensli S."/>
            <person name="Parlange F."/>
            <person name="Pedersen C."/>
            <person name="Quesneville H."/>
            <person name="Reinhardt R."/>
            <person name="Rott M."/>
            <person name="Sacristan S."/>
            <person name="Schmidt S.M."/>
            <person name="Schoen M."/>
            <person name="Skamnioti P."/>
            <person name="Sommer H."/>
            <person name="Stephens A."/>
            <person name="Takahara H."/>
            <person name="Thordal-Christensen H."/>
            <person name="Vigouroux M."/>
            <person name="Wessling R."/>
            <person name="Wicker T."/>
            <person name="Panstruga R."/>
        </authorList>
    </citation>
    <scope>NUCLEOTIDE SEQUENCE [LARGE SCALE GENOMIC DNA]</scope>
    <source>
        <strain evidence="2">DH14</strain>
    </source>
</reference>
<dbReference type="AlphaFoldDB" id="N1JP52"/>
<keyword evidence="3" id="KW-1185">Reference proteome</keyword>
<sequence>MPPVRKNCPKPTASVGFKRTPLCPKPTGLAQKLSSLFASESFVQGKSTNLPDKEMTDSEPIRAENNGPKTKTPAELAPVASSSRKGKEVDREKTTKRAESSAGNNAVPASKGTASTTAMKFPPELQLVMEAEKRRTMQINAPLAICSTAISSVEAALPPLLIGNDKEFVNGIKVYLRAAIGQFVQSCPGSIPPALFRRGHQK</sequence>
<dbReference type="HOGENOM" id="CLU_018153_8_0_1"/>
<name>N1JP52_BLUG1</name>
<comment type="caution">
    <text evidence="2">The sequence shown here is derived from an EMBL/GenBank/DDBJ whole genome shotgun (WGS) entry which is preliminary data.</text>
</comment>
<organism evidence="2 3">
    <name type="scientific">Blumeria graminis f. sp. hordei (strain DH14)</name>
    <name type="common">Barley powdery mildew</name>
    <name type="synonym">Oidium monilioides f. sp. hordei</name>
    <dbReference type="NCBI Taxonomy" id="546991"/>
    <lineage>
        <taxon>Eukaryota</taxon>
        <taxon>Fungi</taxon>
        <taxon>Dikarya</taxon>
        <taxon>Ascomycota</taxon>
        <taxon>Pezizomycotina</taxon>
        <taxon>Leotiomycetes</taxon>
        <taxon>Erysiphales</taxon>
        <taxon>Erysiphaceae</taxon>
        <taxon>Blumeria</taxon>
        <taxon>Blumeria hordei</taxon>
    </lineage>
</organism>
<dbReference type="Proteomes" id="UP000015441">
    <property type="component" value="Unassembled WGS sequence"/>
</dbReference>
<feature type="region of interest" description="Disordered" evidence="1">
    <location>
        <begin position="1"/>
        <end position="25"/>
    </location>
</feature>
<proteinExistence type="predicted"/>
<feature type="region of interest" description="Disordered" evidence="1">
    <location>
        <begin position="42"/>
        <end position="116"/>
    </location>
</feature>
<protein>
    <submittedName>
        <fullName evidence="2">EKA-like protein</fullName>
    </submittedName>
</protein>